<dbReference type="Ensembl" id="ENSCSET00000023128.1">
    <property type="protein sequence ID" value="ENSCSEP00000022834.1"/>
    <property type="gene ID" value="ENSCSEG00000014549.1"/>
</dbReference>
<organism evidence="15 16">
    <name type="scientific">Cynoglossus semilaevis</name>
    <name type="common">Tongue sole</name>
    <dbReference type="NCBI Taxonomy" id="244447"/>
    <lineage>
        <taxon>Eukaryota</taxon>
        <taxon>Metazoa</taxon>
        <taxon>Chordata</taxon>
        <taxon>Craniata</taxon>
        <taxon>Vertebrata</taxon>
        <taxon>Euteleostomi</taxon>
        <taxon>Actinopterygii</taxon>
        <taxon>Neopterygii</taxon>
        <taxon>Teleostei</taxon>
        <taxon>Neoteleostei</taxon>
        <taxon>Acanthomorphata</taxon>
        <taxon>Carangaria</taxon>
        <taxon>Pleuronectiformes</taxon>
        <taxon>Pleuronectoidei</taxon>
        <taxon>Cynoglossidae</taxon>
        <taxon>Cynoglossinae</taxon>
        <taxon>Cynoglossus</taxon>
    </lineage>
</organism>
<dbReference type="GO" id="GO:0045087">
    <property type="term" value="P:innate immune response"/>
    <property type="evidence" value="ECO:0007669"/>
    <property type="project" value="UniProtKB-KW"/>
</dbReference>
<feature type="compositionally biased region" description="Acidic residues" evidence="12">
    <location>
        <begin position="425"/>
        <end position="434"/>
    </location>
</feature>
<reference evidence="15" key="2">
    <citation type="submission" date="2025-08" db="UniProtKB">
        <authorList>
            <consortium name="Ensembl"/>
        </authorList>
    </citation>
    <scope>IDENTIFICATION</scope>
</reference>
<dbReference type="InterPro" id="IPR029342">
    <property type="entry name" value="ECIST_C"/>
</dbReference>
<feature type="signal peptide" evidence="13">
    <location>
        <begin position="1"/>
        <end position="19"/>
    </location>
</feature>
<keyword evidence="8" id="KW-0391">Immunity</keyword>
<evidence type="ECO:0000256" key="10">
    <source>
        <dbReference type="ARBA" id="ARBA00023128"/>
    </source>
</evidence>
<evidence type="ECO:0000256" key="3">
    <source>
        <dbReference type="ARBA" id="ARBA00004496"/>
    </source>
</evidence>
<keyword evidence="7" id="KW-0399">Innate immunity</keyword>
<comment type="similarity">
    <text evidence="4">Belongs to the ECSIT family.</text>
</comment>
<dbReference type="InParanoid" id="A0A3P8W863"/>
<keyword evidence="13" id="KW-0732">Signal</keyword>
<feature type="region of interest" description="Disordered" evidence="12">
    <location>
        <begin position="401"/>
        <end position="443"/>
    </location>
</feature>
<name>A0A3P8W863_CYNSE</name>
<dbReference type="InterPro" id="IPR046448">
    <property type="entry name" value="ECSIT_N"/>
</dbReference>
<dbReference type="GeneTree" id="ENSGT00390000005147"/>
<dbReference type="OMA" id="GPFHIWL"/>
<sequence>MKCSRCLLQLWSLRPLGQSAWPAAHCVSQLQSASCSQPTVLYQSQNQVLRRFHSSPVRTKSRMPAEQQQKNKSLATIDDMFERVSDDAKVKDTFSKVLDGFMKRDVRRRGHVEFIYAALKKMPEFGVERDITIYNKLLDVFPKEVFVARNVLQLMFNHYPRQQECGLQILEQMEQYGVVPNIETKVLLIQIFGEKSHPVRKYQRVMYWYPRFRHINPFPLPQKLPEDPVELSHLSLSRIANDLSAKITVYQRPRTDVGENGEEITSPHIVGIQSPDQMELLAKHNPNRPVFVEGPFPLWLKKKCVHYYILRADPIPFEEKVEEPYDPERSFFYPLQLDLDLERDFGEYVTFDVEDVDEGPVFAMCMTGQGDQVALNQWISGLQLNNPILGRVPTLFRLNAGPRELQESGAGSASEKQREKHPNEAEPEFIDEEEPQKRQAMKP</sequence>
<evidence type="ECO:0000256" key="5">
    <source>
        <dbReference type="ARBA" id="ARBA00019998"/>
    </source>
</evidence>
<dbReference type="Pfam" id="PF06239">
    <property type="entry name" value="ECSIT_N"/>
    <property type="match status" value="1"/>
</dbReference>
<protein>
    <recommendedName>
        <fullName evidence="5">Evolutionarily conserved signaling intermediate in Toll pathway, mitochondrial</fullName>
    </recommendedName>
</protein>
<evidence type="ECO:0000256" key="9">
    <source>
        <dbReference type="ARBA" id="ARBA00022946"/>
    </source>
</evidence>
<dbReference type="PANTHER" id="PTHR13113:SF1">
    <property type="entry name" value="EVOLUTIONARILY CONSERVED SIGNALING INTERMEDIATE IN TOLL PATHWAY, MITOCHONDRIAL"/>
    <property type="match status" value="1"/>
</dbReference>
<dbReference type="RefSeq" id="XP_008326327.1">
    <property type="nucleotide sequence ID" value="XM_008328105.3"/>
</dbReference>
<proteinExistence type="inferred from homology"/>
<dbReference type="AlphaFoldDB" id="A0A3P8W863"/>
<dbReference type="InterPro" id="IPR010418">
    <property type="entry name" value="ECSIT"/>
</dbReference>
<keyword evidence="16" id="KW-1185">Reference proteome</keyword>
<dbReference type="SMART" id="SM01284">
    <property type="entry name" value="ECSIT_Cterm"/>
    <property type="match status" value="1"/>
</dbReference>
<dbReference type="Gene3D" id="1.25.40.10">
    <property type="entry name" value="Tetratricopeptide repeat domain"/>
    <property type="match status" value="1"/>
</dbReference>
<dbReference type="GeneID" id="103391720"/>
<evidence type="ECO:0000256" key="2">
    <source>
        <dbReference type="ARBA" id="ARBA00004173"/>
    </source>
</evidence>
<feature type="compositionally biased region" description="Basic and acidic residues" evidence="12">
    <location>
        <begin position="415"/>
        <end position="424"/>
    </location>
</feature>
<evidence type="ECO:0000313" key="15">
    <source>
        <dbReference type="Ensembl" id="ENSCSEP00000022834.1"/>
    </source>
</evidence>
<dbReference type="GO" id="GO:0005739">
    <property type="term" value="C:mitochondrion"/>
    <property type="evidence" value="ECO:0007669"/>
    <property type="project" value="UniProtKB-SubCell"/>
</dbReference>
<feature type="chain" id="PRO_5018128624" description="Evolutionarily conserved signaling intermediate in Toll pathway, mitochondrial" evidence="13">
    <location>
        <begin position="20"/>
        <end position="443"/>
    </location>
</feature>
<evidence type="ECO:0000256" key="8">
    <source>
        <dbReference type="ARBA" id="ARBA00022859"/>
    </source>
</evidence>
<accession>A0A3P8W863</accession>
<dbReference type="Proteomes" id="UP000265120">
    <property type="component" value="Chromosome 1"/>
</dbReference>
<comment type="subcellular location">
    <subcellularLocation>
        <location evidence="3">Cytoplasm</location>
    </subcellularLocation>
    <subcellularLocation>
        <location evidence="2">Mitochondrion</location>
    </subcellularLocation>
    <subcellularLocation>
        <location evidence="1">Nucleus</location>
    </subcellularLocation>
</comment>
<dbReference type="PANTHER" id="PTHR13113">
    <property type="entry name" value="ECSIT EVOLUTIONARILY CONSERVED SIGNALING INTERMEDIATE IN TOLL PATHWAYS"/>
    <property type="match status" value="1"/>
</dbReference>
<evidence type="ECO:0000259" key="14">
    <source>
        <dbReference type="SMART" id="SM01284"/>
    </source>
</evidence>
<dbReference type="CTD" id="51295"/>
<evidence type="ECO:0000256" key="1">
    <source>
        <dbReference type="ARBA" id="ARBA00004123"/>
    </source>
</evidence>
<evidence type="ECO:0000256" key="12">
    <source>
        <dbReference type="SAM" id="MobiDB-lite"/>
    </source>
</evidence>
<evidence type="ECO:0000256" key="11">
    <source>
        <dbReference type="ARBA" id="ARBA00023242"/>
    </source>
</evidence>
<dbReference type="OrthoDB" id="10064298at2759"/>
<evidence type="ECO:0000256" key="4">
    <source>
        <dbReference type="ARBA" id="ARBA00007674"/>
    </source>
</evidence>
<feature type="domain" description="ECSIT C-terminal" evidence="14">
    <location>
        <begin position="274"/>
        <end position="399"/>
    </location>
</feature>
<keyword evidence="9" id="KW-0809">Transit peptide</keyword>
<dbReference type="Pfam" id="PF14784">
    <property type="entry name" value="ECSIT_C"/>
    <property type="match status" value="1"/>
</dbReference>
<keyword evidence="11" id="KW-0539">Nucleus</keyword>
<dbReference type="GO" id="GO:0005634">
    <property type="term" value="C:nucleus"/>
    <property type="evidence" value="ECO:0007669"/>
    <property type="project" value="UniProtKB-SubCell"/>
</dbReference>
<dbReference type="GO" id="GO:0007178">
    <property type="term" value="P:cell surface receptor protein serine/threonine kinase signaling pathway"/>
    <property type="evidence" value="ECO:0007669"/>
    <property type="project" value="TreeGrafter"/>
</dbReference>
<keyword evidence="6" id="KW-0963">Cytoplasm</keyword>
<evidence type="ECO:0000256" key="7">
    <source>
        <dbReference type="ARBA" id="ARBA00022588"/>
    </source>
</evidence>
<dbReference type="STRING" id="244447.ENSCSEP00000022834"/>
<evidence type="ECO:0000256" key="6">
    <source>
        <dbReference type="ARBA" id="ARBA00022490"/>
    </source>
</evidence>
<evidence type="ECO:0000313" key="16">
    <source>
        <dbReference type="Proteomes" id="UP000265120"/>
    </source>
</evidence>
<reference evidence="15 16" key="1">
    <citation type="journal article" date="2014" name="Nat. Genet.">
        <title>Whole-genome sequence of a flatfish provides insights into ZW sex chromosome evolution and adaptation to a benthic lifestyle.</title>
        <authorList>
            <person name="Chen S."/>
            <person name="Zhang G."/>
            <person name="Shao C."/>
            <person name="Huang Q."/>
            <person name="Liu G."/>
            <person name="Zhang P."/>
            <person name="Song W."/>
            <person name="An N."/>
            <person name="Chalopin D."/>
            <person name="Volff J.N."/>
            <person name="Hong Y."/>
            <person name="Li Q."/>
            <person name="Sha Z."/>
            <person name="Zhou H."/>
            <person name="Xie M."/>
            <person name="Yu Q."/>
            <person name="Liu Y."/>
            <person name="Xiang H."/>
            <person name="Wang N."/>
            <person name="Wu K."/>
            <person name="Yang C."/>
            <person name="Zhou Q."/>
            <person name="Liao X."/>
            <person name="Yang L."/>
            <person name="Hu Q."/>
            <person name="Zhang J."/>
            <person name="Meng L."/>
            <person name="Jin L."/>
            <person name="Tian Y."/>
            <person name="Lian J."/>
            <person name="Yang J."/>
            <person name="Miao G."/>
            <person name="Liu S."/>
            <person name="Liang Z."/>
            <person name="Yan F."/>
            <person name="Li Y."/>
            <person name="Sun B."/>
            <person name="Zhang H."/>
            <person name="Zhang J."/>
            <person name="Zhu Y."/>
            <person name="Du M."/>
            <person name="Zhao Y."/>
            <person name="Schartl M."/>
            <person name="Tang Q."/>
            <person name="Wang J."/>
        </authorList>
    </citation>
    <scope>NUCLEOTIDE SEQUENCE</scope>
</reference>
<dbReference type="FunCoup" id="A0A3P8W863">
    <property type="interactions" value="1556"/>
</dbReference>
<reference evidence="15" key="3">
    <citation type="submission" date="2025-09" db="UniProtKB">
        <authorList>
            <consortium name="Ensembl"/>
        </authorList>
    </citation>
    <scope>IDENTIFICATION</scope>
</reference>
<evidence type="ECO:0000256" key="13">
    <source>
        <dbReference type="SAM" id="SignalP"/>
    </source>
</evidence>
<dbReference type="KEGG" id="csem:103391720"/>
<keyword evidence="10" id="KW-0496">Mitochondrion</keyword>
<dbReference type="InterPro" id="IPR011990">
    <property type="entry name" value="TPR-like_helical_dom_sf"/>
</dbReference>